<feature type="transmembrane region" description="Helical" evidence="9">
    <location>
        <begin position="1207"/>
        <end position="1226"/>
    </location>
</feature>
<evidence type="ECO:0000256" key="2">
    <source>
        <dbReference type="ARBA" id="ARBA00008869"/>
    </source>
</evidence>
<feature type="transmembrane region" description="Helical" evidence="9">
    <location>
        <begin position="326"/>
        <end position="347"/>
    </location>
</feature>
<evidence type="ECO:0000256" key="7">
    <source>
        <dbReference type="ARBA" id="ARBA00022989"/>
    </source>
</evidence>
<proteinExistence type="inferred from homology"/>
<feature type="transmembrane region" description="Helical" evidence="9">
    <location>
        <begin position="291"/>
        <end position="320"/>
    </location>
</feature>
<dbReference type="CDD" id="cd03263">
    <property type="entry name" value="ABC_subfamily_A"/>
    <property type="match status" value="2"/>
</dbReference>
<dbReference type="GO" id="GO:0005524">
    <property type="term" value="F:ATP binding"/>
    <property type="evidence" value="ECO:0007669"/>
    <property type="project" value="UniProtKB-KW"/>
</dbReference>
<dbReference type="InterPro" id="IPR056264">
    <property type="entry name" value="R2_ABCA1-4-like"/>
</dbReference>
<evidence type="ECO:0000256" key="4">
    <source>
        <dbReference type="ARBA" id="ARBA00022692"/>
    </source>
</evidence>
<dbReference type="PANTHER" id="PTHR19229">
    <property type="entry name" value="ATP-BINDING CASSETTE TRANSPORTER SUBFAMILY A ABCA"/>
    <property type="match status" value="1"/>
</dbReference>
<evidence type="ECO:0000256" key="6">
    <source>
        <dbReference type="ARBA" id="ARBA00022840"/>
    </source>
</evidence>
<keyword evidence="3" id="KW-0813">Transport</keyword>
<dbReference type="PROSITE" id="PS00211">
    <property type="entry name" value="ABC_TRANSPORTER_1"/>
    <property type="match status" value="1"/>
</dbReference>
<comment type="similarity">
    <text evidence="2">Belongs to the ABC transporter superfamily. ABCA family.</text>
</comment>
<accession>A0AAJ7S2H9</accession>
<feature type="transmembrane region" description="Helical" evidence="9">
    <location>
        <begin position="1232"/>
        <end position="1256"/>
    </location>
</feature>
<dbReference type="Pfam" id="PF12698">
    <property type="entry name" value="ABC2_membrane_3"/>
    <property type="match status" value="2"/>
</dbReference>
<keyword evidence="6" id="KW-0067">ATP-binding</keyword>
<evidence type="ECO:0000313" key="12">
    <source>
        <dbReference type="RefSeq" id="XP_026669723.1"/>
    </source>
</evidence>
<feature type="transmembrane region" description="Helical" evidence="9">
    <location>
        <begin position="1171"/>
        <end position="1195"/>
    </location>
</feature>
<gene>
    <name evidence="12" type="primary">LOC108625379</name>
</gene>
<dbReference type="InterPro" id="IPR017871">
    <property type="entry name" value="ABC_transporter-like_CS"/>
</dbReference>
<feature type="domain" description="ABC transporter" evidence="10">
    <location>
        <begin position="512"/>
        <end position="748"/>
    </location>
</feature>
<dbReference type="PROSITE" id="PS50893">
    <property type="entry name" value="ABC_TRANSPORTER_2"/>
    <property type="match status" value="2"/>
</dbReference>
<feature type="transmembrane region" description="Helical" evidence="9">
    <location>
        <begin position="30"/>
        <end position="49"/>
    </location>
</feature>
<feature type="transmembrane region" description="Helical" evidence="9">
    <location>
        <begin position="359"/>
        <end position="378"/>
    </location>
</feature>
<evidence type="ECO:0000313" key="11">
    <source>
        <dbReference type="Proteomes" id="UP000694925"/>
    </source>
</evidence>
<evidence type="ECO:0000256" key="5">
    <source>
        <dbReference type="ARBA" id="ARBA00022741"/>
    </source>
</evidence>
<dbReference type="InterPro" id="IPR026082">
    <property type="entry name" value="ABCA"/>
</dbReference>
<dbReference type="SUPFAM" id="SSF52540">
    <property type="entry name" value="P-loop containing nucleoside triphosphate hydrolases"/>
    <property type="match status" value="2"/>
</dbReference>
<dbReference type="InterPro" id="IPR003439">
    <property type="entry name" value="ABC_transporter-like_ATP-bd"/>
</dbReference>
<keyword evidence="11" id="KW-1185">Reference proteome</keyword>
<feature type="transmembrane region" description="Helical" evidence="9">
    <location>
        <begin position="1277"/>
        <end position="1303"/>
    </location>
</feature>
<keyword evidence="5" id="KW-0547">Nucleotide-binding</keyword>
<feature type="domain" description="ABC transporter" evidence="10">
    <location>
        <begin position="1366"/>
        <end position="1610"/>
    </location>
</feature>
<feature type="transmembrane region" description="Helical" evidence="9">
    <location>
        <begin position="558"/>
        <end position="580"/>
    </location>
</feature>
<dbReference type="GO" id="GO:0140359">
    <property type="term" value="F:ABC-type transporter activity"/>
    <property type="evidence" value="ECO:0007669"/>
    <property type="project" value="InterPro"/>
</dbReference>
<evidence type="ECO:0000256" key="8">
    <source>
        <dbReference type="ARBA" id="ARBA00023136"/>
    </source>
</evidence>
<dbReference type="InterPro" id="IPR003593">
    <property type="entry name" value="AAA+_ATPase"/>
</dbReference>
<dbReference type="FunFam" id="3.40.50.300:FF:000335">
    <property type="entry name" value="ATP binding cassette subfamily A member 5"/>
    <property type="match status" value="1"/>
</dbReference>
<evidence type="ECO:0000256" key="9">
    <source>
        <dbReference type="SAM" id="Phobius"/>
    </source>
</evidence>
<reference evidence="12" key="1">
    <citation type="submission" date="2025-08" db="UniProtKB">
        <authorList>
            <consortium name="RefSeq"/>
        </authorList>
    </citation>
    <scope>IDENTIFICATION</scope>
    <source>
        <tissue evidence="12">Whole body</tissue>
    </source>
</reference>
<feature type="transmembrane region" description="Helical" evidence="9">
    <location>
        <begin position="933"/>
        <end position="952"/>
    </location>
</feature>
<evidence type="ECO:0000256" key="3">
    <source>
        <dbReference type="ARBA" id="ARBA00022448"/>
    </source>
</evidence>
<dbReference type="GO" id="GO:0016020">
    <property type="term" value="C:membrane"/>
    <property type="evidence" value="ECO:0007669"/>
    <property type="project" value="UniProtKB-SubCell"/>
</dbReference>
<keyword evidence="8 9" id="KW-0472">Membrane</keyword>
<dbReference type="InterPro" id="IPR013525">
    <property type="entry name" value="ABC2_TM"/>
</dbReference>
<feature type="transmembrane region" description="Helical" evidence="9">
    <location>
        <begin position="243"/>
        <end position="270"/>
    </location>
</feature>
<comment type="subcellular location">
    <subcellularLocation>
        <location evidence="1">Membrane</location>
        <topology evidence="1">Multi-pass membrane protein</topology>
    </subcellularLocation>
</comment>
<feature type="transmembrane region" description="Helical" evidence="9">
    <location>
        <begin position="1134"/>
        <end position="1159"/>
    </location>
</feature>
<dbReference type="Gene3D" id="3.40.50.300">
    <property type="entry name" value="P-loop containing nucleotide triphosphate hydrolases"/>
    <property type="match status" value="2"/>
</dbReference>
<sequence length="1705" mass="191416">MGSCRVYLTQLRAMLVRNLLLKKRDKRKTIVEVFLPLYMLGVLIVVKVLSPNPHYPAMTTQRQEGIFKKFNGNRNNTIAVVPNSTETLTFLNSMNTLWLSMWDYPGKLPLNFMVFDTKDDLQAAYWRDPYSVPLAVIFEDSQPISQRLLYEIRTNPSYTTSPPPTELYSAPVTCRKDTSHWMGLLSIETGGSCPVNNYLHSGFLALQLIMDITKIRLDTENTDITIPNIKLEMFPKEAFTADWMLAFRVVIPLFMVLAISQFVTYLLILIVGEKEKKIKEGMKIMGLQDSIFWLSWFIIYGVFVLLLSAVGVILLFTLQMFQHTHFLPIFLLVVLYSFSIIMFAFMITPLFDKSRTAGVLGNFAVTILSLMYFIQVFVKDSSSVPFWLVSLLSPTGVALAMDKALVLDLQGEGVNFDNLWSGPGIPFGGSLIMMTLDILLYGFLAYYFDSVLPSEYGTKRNPWFCFTPGFWCQRKAPRVPSSNGESNSFIPGEETNRDIEPVVREMKGREAIRIVDLYKSYHKCRKPEIKAVNGINLTIYEGQITAILGHNGAGKTSLFNILTGLTAPTAGTALIFGYDVRDSNDMQMIRSMTGVCPQHDILFDLLTPREHLEFFAAVRGIPRGMVEHEVKKTLKDIDLTEKADTFAKYLSGGQKRKLSVGIAIIGDPKIIILDEPTAGVDPYSRRQMWSFLQSRRHGKVILLTTHFMDEADILADRKAVISKGKLRCCGSSLFLKNKFGIGYHLTLVLEGNAREHAITRLVTCHVSKAEKARRHGRELSFILPHNSVENFAPLFSAIEHEIKTRSSRLGISSYGVSMTTLEEVFLHLEKDEGLEYTMDNLSKKMVRSRALSRSLSLQSKSTSYQSLQNEGVTVQSDGQAKGAGDLPDGVHNDRNPPVLGLGLDPIKIRPKFFQTLYAMLRLRILRLFRNIQLLYFTIVAPLFLVVLGLHLYSIQTVDMKVQSLKLNTDTYGNETKILYTNSTDHDITDLIDGISQDVRYIEDYYGKFLDVLKVAPHMAAFNITEYSRLKINLTVAYNDTMQHSLPILLNVLSNAYHRLITDKHDLRPIEVKTHPFQQTSQPQEFNIGTGTSAMFIGMNFVLLPITLVIDMVYDREIKAKNQLRVNGLSFSMYFLTYFIVLVGLLTFICLCILGIIFLFDVPSLQEIPALITLGGLIMLYCPASILFSTCLSYIFDKMDSAQSILPNLATFFGIIPFILVTSLDMLSRSGTAAFILHVIFSLLNTLYVPYAAVYYVGRVHLMCSINAACHHLTMSDYLTAEIILMAFGVLLHCPLWFFVLLLLDIKKSGGNVSDVFKHFLRNGGSIGEEIMENSDIGEHEDADVKAERQKVFNLITSSSVQEPPVVLVQNLRKEYRPQESVSCSCCSKQDEEASQIQRKVAVRNLSLAVEPGEVFGLLGHNGAGKTTTMKIVIAEEAATRGRVQIGGHNINSQMTEAFRQMGYCPQHDAQWKNITVREHLECYAAIRGVPWGDINSGLEIHEHADKQTQECSGGTRRKLSFAMAMIGGPKVVLMDEPSTGMDPRSKRFLWDTILASFQGGRGAILTTHSMEEADALCSRVGIMVKGEMRCIGSTQHLKNLYGAGYTLEMKLLGGDCTPTTPSGDRITSLKEFVSGLFPDATLEESFADRLVFAVPQHAVTSLAECFTQLEKAKLELDIEEYSFSQTTLEQVFLKFSHYDESKPGE</sequence>
<dbReference type="GO" id="GO:0016887">
    <property type="term" value="F:ATP hydrolysis activity"/>
    <property type="evidence" value="ECO:0007669"/>
    <property type="project" value="InterPro"/>
</dbReference>
<keyword evidence="7 9" id="KW-1133">Transmembrane helix</keyword>
<protein>
    <submittedName>
        <fullName evidence="12">ATP-binding cassette sub-family A member 5-like isoform X2</fullName>
    </submittedName>
</protein>
<dbReference type="Pfam" id="PF00005">
    <property type="entry name" value="ABC_tran"/>
    <property type="match status" value="2"/>
</dbReference>
<name>A0AAJ7S2H9_9HYME</name>
<dbReference type="GeneID" id="108625379"/>
<evidence type="ECO:0000259" key="10">
    <source>
        <dbReference type="PROSITE" id="PS50893"/>
    </source>
</evidence>
<feature type="transmembrane region" description="Helical" evidence="9">
    <location>
        <begin position="427"/>
        <end position="448"/>
    </location>
</feature>
<dbReference type="InterPro" id="IPR027417">
    <property type="entry name" value="P-loop_NTPase"/>
</dbReference>
<dbReference type="RefSeq" id="XP_026669723.1">
    <property type="nucleotide sequence ID" value="XM_026813922.1"/>
</dbReference>
<dbReference type="SMART" id="SM00382">
    <property type="entry name" value="AAA"/>
    <property type="match status" value="2"/>
</dbReference>
<dbReference type="PANTHER" id="PTHR19229:SF209">
    <property type="entry name" value="ATP-BINDING CASSETTE SUB-FAMILY A MEMBER 5 ISOFORM X1"/>
    <property type="match status" value="1"/>
</dbReference>
<evidence type="ECO:0000256" key="1">
    <source>
        <dbReference type="ARBA" id="ARBA00004141"/>
    </source>
</evidence>
<dbReference type="Pfam" id="PF23321">
    <property type="entry name" value="R1_ABCA1"/>
    <property type="match status" value="1"/>
</dbReference>
<keyword evidence="4 9" id="KW-0812">Transmembrane</keyword>
<dbReference type="Proteomes" id="UP000694925">
    <property type="component" value="Unplaced"/>
</dbReference>
<organism evidence="11 12">
    <name type="scientific">Ceratina calcarata</name>
    <dbReference type="NCBI Taxonomy" id="156304"/>
    <lineage>
        <taxon>Eukaryota</taxon>
        <taxon>Metazoa</taxon>
        <taxon>Ecdysozoa</taxon>
        <taxon>Arthropoda</taxon>
        <taxon>Hexapoda</taxon>
        <taxon>Insecta</taxon>
        <taxon>Pterygota</taxon>
        <taxon>Neoptera</taxon>
        <taxon>Endopterygota</taxon>
        <taxon>Hymenoptera</taxon>
        <taxon>Apocrita</taxon>
        <taxon>Aculeata</taxon>
        <taxon>Apoidea</taxon>
        <taxon>Anthophila</taxon>
        <taxon>Apidae</taxon>
        <taxon>Ceratina</taxon>
        <taxon>Zadontomerus</taxon>
    </lineage>
</organism>
<dbReference type="FunFam" id="3.40.50.300:FF:000933">
    <property type="entry name" value="ABC transporter A family member 7"/>
    <property type="match status" value="1"/>
</dbReference>